<dbReference type="Pfam" id="PF09359">
    <property type="entry name" value="VTC"/>
    <property type="match status" value="1"/>
</dbReference>
<evidence type="ECO:0000313" key="3">
    <source>
        <dbReference type="Proteomes" id="UP000239917"/>
    </source>
</evidence>
<feature type="domain" description="VTC" evidence="1">
    <location>
        <begin position="27"/>
        <end position="231"/>
    </location>
</feature>
<dbReference type="RefSeq" id="WP_104321803.1">
    <property type="nucleotide sequence ID" value="NZ_PSSX01000007.1"/>
</dbReference>
<dbReference type="AlphaFoldDB" id="A0A2S5ZA61"/>
<dbReference type="Gene3D" id="3.20.100.30">
    <property type="entry name" value="VTC, catalytic tunnel domain"/>
    <property type="match status" value="1"/>
</dbReference>
<reference evidence="2 3" key="1">
    <citation type="submission" date="2018-01" db="EMBL/GenBank/DDBJ databases">
        <title>Complete genome sequences of the type strains of Marinobacter flavimaris and Marinobacter maroccanus.</title>
        <authorList>
            <person name="Palau M."/>
            <person name="Boujida N."/>
            <person name="Manresa A."/>
            <person name="Minana-Galbis D."/>
        </authorList>
    </citation>
    <scope>NUCLEOTIDE SEQUENCE [LARGE SCALE GENOMIC DNA]</scope>
    <source>
        <strain evidence="2 3">N4</strain>
    </source>
</reference>
<organism evidence="2 3">
    <name type="scientific">Marinobacter maroccanus</name>
    <dbReference type="NCBI Taxonomy" id="2055143"/>
    <lineage>
        <taxon>Bacteria</taxon>
        <taxon>Pseudomonadati</taxon>
        <taxon>Pseudomonadota</taxon>
        <taxon>Gammaproteobacteria</taxon>
        <taxon>Pseudomonadales</taxon>
        <taxon>Marinobacteraceae</taxon>
        <taxon>Marinobacter</taxon>
    </lineage>
</organism>
<sequence length="252" mass="29047">MNMAVASPPEAFRGHCLDEQMQARLMNRVDTKFLVPAHLLDACLRGLEHHYSILEIDGNRRFTYDTLYFDTPGRQLYLDHHNGKLNRFKLRVRHYRETGGSYLEVKKKSNRERTIKNRLPLTSQTVANNRLIPFLEEQLGRPVAGMLPALFVGYRRMTLMSPVGTERITVDTGLGFHSPDRRNGLCLPDVVVFEVKYDRKIPHSPLLERLGQLGCRPVQFSKYCIGTSLLFGHECKTNRFKPLLRRLHGICS</sequence>
<keyword evidence="3" id="KW-1185">Reference proteome</keyword>
<dbReference type="EMBL" id="PSSX01000007">
    <property type="protein sequence ID" value="PPI84266.1"/>
    <property type="molecule type" value="Genomic_DNA"/>
</dbReference>
<protein>
    <submittedName>
        <fullName evidence="2">VTC domain-containing protein</fullName>
    </submittedName>
</protein>
<dbReference type="GO" id="GO:0006799">
    <property type="term" value="P:polyphosphate biosynthetic process"/>
    <property type="evidence" value="ECO:0007669"/>
    <property type="project" value="UniProtKB-ARBA"/>
</dbReference>
<evidence type="ECO:0000259" key="1">
    <source>
        <dbReference type="Pfam" id="PF09359"/>
    </source>
</evidence>
<accession>A0A2S5ZA61</accession>
<name>A0A2S5ZA61_9GAMM</name>
<dbReference type="InterPro" id="IPR042267">
    <property type="entry name" value="VTC_sf"/>
</dbReference>
<dbReference type="InterPro" id="IPR018966">
    <property type="entry name" value="VTC_domain"/>
</dbReference>
<comment type="caution">
    <text evidence="2">The sequence shown here is derived from an EMBL/GenBank/DDBJ whole genome shotgun (WGS) entry which is preliminary data.</text>
</comment>
<evidence type="ECO:0000313" key="2">
    <source>
        <dbReference type="EMBL" id="PPI84266.1"/>
    </source>
</evidence>
<proteinExistence type="predicted"/>
<dbReference type="CDD" id="cd07750">
    <property type="entry name" value="PolyPPase_VTC_like"/>
    <property type="match status" value="1"/>
</dbReference>
<gene>
    <name evidence="2" type="ORF">KEHDKFFH_10090</name>
</gene>
<dbReference type="Proteomes" id="UP000239917">
    <property type="component" value="Unassembled WGS sequence"/>
</dbReference>
<dbReference type="OrthoDB" id="148766at2"/>